<dbReference type="Proteomes" id="UP001580928">
    <property type="component" value="Unassembled WGS sequence"/>
</dbReference>
<feature type="domain" description="AAA" evidence="1">
    <location>
        <begin position="20"/>
        <end position="153"/>
    </location>
</feature>
<organism evidence="3 4">
    <name type="scientific">Albibacterium profundi</name>
    <dbReference type="NCBI Taxonomy" id="3134906"/>
    <lineage>
        <taxon>Bacteria</taxon>
        <taxon>Pseudomonadati</taxon>
        <taxon>Bacteroidota</taxon>
        <taxon>Sphingobacteriia</taxon>
        <taxon>Sphingobacteriales</taxon>
        <taxon>Sphingobacteriaceae</taxon>
        <taxon>Albibacterium</taxon>
    </lineage>
</organism>
<dbReference type="InterPro" id="IPR041682">
    <property type="entry name" value="AAA_14"/>
</dbReference>
<dbReference type="Pfam" id="PF13635">
    <property type="entry name" value="DUF4143"/>
    <property type="match status" value="1"/>
</dbReference>
<keyword evidence="4" id="KW-1185">Reference proteome</keyword>
<evidence type="ECO:0000259" key="1">
    <source>
        <dbReference type="Pfam" id="PF13173"/>
    </source>
</evidence>
<evidence type="ECO:0000313" key="4">
    <source>
        <dbReference type="Proteomes" id="UP001580928"/>
    </source>
</evidence>
<dbReference type="PANTHER" id="PTHR33295:SF7">
    <property type="entry name" value="ATPASE"/>
    <property type="match status" value="1"/>
</dbReference>
<protein>
    <submittedName>
        <fullName evidence="3">AAA family ATPase</fullName>
    </submittedName>
</protein>
<gene>
    <name evidence="3" type="ORF">WKR92_00415</name>
</gene>
<dbReference type="InterPro" id="IPR025420">
    <property type="entry name" value="DUF4143"/>
</dbReference>
<proteinExistence type="predicted"/>
<evidence type="ECO:0000313" key="3">
    <source>
        <dbReference type="EMBL" id="MFB5944283.1"/>
    </source>
</evidence>
<dbReference type="RefSeq" id="WP_375555867.1">
    <property type="nucleotide sequence ID" value="NZ_JBBVGT010000001.1"/>
</dbReference>
<dbReference type="SUPFAM" id="SSF52540">
    <property type="entry name" value="P-loop containing nucleoside triphosphate hydrolases"/>
    <property type="match status" value="1"/>
</dbReference>
<comment type="caution">
    <text evidence="3">The sequence shown here is derived from an EMBL/GenBank/DDBJ whole genome shotgun (WGS) entry which is preliminary data.</text>
</comment>
<dbReference type="Pfam" id="PF13173">
    <property type="entry name" value="AAA_14"/>
    <property type="match status" value="1"/>
</dbReference>
<dbReference type="EMBL" id="JBBVGT010000001">
    <property type="protein sequence ID" value="MFB5944283.1"/>
    <property type="molecule type" value="Genomic_DNA"/>
</dbReference>
<feature type="domain" description="DUF4143" evidence="2">
    <location>
        <begin position="219"/>
        <end position="385"/>
    </location>
</feature>
<reference evidence="3 4" key="1">
    <citation type="submission" date="2024-04" db="EMBL/GenBank/DDBJ databases">
        <title>Albibacterium profundi sp. nov., isolated from sediment of the Challenger Deep of Mariana Trench.</title>
        <authorList>
            <person name="Wang Y."/>
        </authorList>
    </citation>
    <scope>NUCLEOTIDE SEQUENCE [LARGE SCALE GENOMIC DNA]</scope>
    <source>
        <strain evidence="3 4">RHL897</strain>
    </source>
</reference>
<name>A0ABV5C9R5_9SPHI</name>
<dbReference type="InterPro" id="IPR027417">
    <property type="entry name" value="P-loop_NTPase"/>
</dbReference>
<accession>A0ABV5C9R5</accession>
<dbReference type="Gene3D" id="3.40.50.300">
    <property type="entry name" value="P-loop containing nucleotide triphosphate hydrolases"/>
    <property type="match status" value="1"/>
</dbReference>
<dbReference type="PANTHER" id="PTHR33295">
    <property type="entry name" value="ATPASE"/>
    <property type="match status" value="1"/>
</dbReference>
<sequence length="450" mass="52395">MSIIRRNIVDDLIKWKSRKNRKPLILRGARQVGKTTVVKELGKTYKQAIFLNLENPADKEFFDGFTDMKTLVDSLFISRNITSDIHDVLVFIDEIQESPQAIQMLRYFYEDIPELHVIAAGSLLEFAFSDVKSFPVGRVEYMYLYPLNFLEFLEGIDHRRAIDEMHIVPVQEYAHQTLLTLFNTYAIIGGMPEIVKQYVEDKQINTLGNIYASIWDTYKRDVEKYAKGDVEKNIIRHIMNTAPFLIEERIKYQNFGNSNYRSREVSEAMRSLMDARILKIIYPTTSTEFPIIPDIRKAPKLQILDTGIVNYTLKVQASMLSMENLSEAYKGKIIPHIIFQELISTQTIHDESPHFWVREKRQGQAEVDILLQVHQHLIPVEIKSGSTGSLRSLHQYIDQTQQKYAVRVYGGKFIIENTKTPKGTAYTLMNVPYYLGTKLYEYIEWFLENH</sequence>
<evidence type="ECO:0000259" key="2">
    <source>
        <dbReference type="Pfam" id="PF13635"/>
    </source>
</evidence>